<dbReference type="RefSeq" id="WP_161693342.1">
    <property type="nucleotide sequence ID" value="NZ_JAAAMU010000001.1"/>
</dbReference>
<comment type="caution">
    <text evidence="7">The sequence shown here is derived from an EMBL/GenBank/DDBJ whole genome shotgun (WGS) entry which is preliminary data.</text>
</comment>
<dbReference type="Pfam" id="PF07883">
    <property type="entry name" value="Cupin_2"/>
    <property type="match status" value="1"/>
</dbReference>
<dbReference type="PANTHER" id="PTHR46796:SF13">
    <property type="entry name" value="HTH-TYPE TRANSCRIPTIONAL ACTIVATOR RHAS"/>
    <property type="match status" value="1"/>
</dbReference>
<dbReference type="InterPro" id="IPR018060">
    <property type="entry name" value="HTH_AraC"/>
</dbReference>
<dbReference type="SUPFAM" id="SSF51215">
    <property type="entry name" value="Regulatory protein AraC"/>
    <property type="match status" value="1"/>
</dbReference>
<dbReference type="Pfam" id="PF12833">
    <property type="entry name" value="HTH_18"/>
    <property type="match status" value="1"/>
</dbReference>
<dbReference type="InterPro" id="IPR018062">
    <property type="entry name" value="HTH_AraC-typ_CS"/>
</dbReference>
<sequence>MSRSKSDSVRWVYEWEQDGEFASFPEVEMMGFDRNQEAMALSDHRHERCFEFVYVENSKVSWEVGDELHASHAGQFFHTKPGEWHRARFHYMEPSSIWWIIVVDPRELPDWLGFGEADRFRIGDALASLPRIVSVDMRVRESLLKLRGLLRQGTAADLFLVRHYLLAILLQLLYPPVARQLPGDLCEAMLALTAEIEADPERRWANKELAAKVGVSESHFYRLFQDMHGQSPAGYIDRLRMNRACELLRLPGTSVTGIAMDLGYKTSQHFATVFKKYMGVSPSQWRR</sequence>
<keyword evidence="5" id="KW-0804">Transcription</keyword>
<dbReference type="InterPro" id="IPR014710">
    <property type="entry name" value="RmlC-like_jellyroll"/>
</dbReference>
<evidence type="ECO:0000313" key="8">
    <source>
        <dbReference type="Proteomes" id="UP000558113"/>
    </source>
</evidence>
<dbReference type="PRINTS" id="PR00032">
    <property type="entry name" value="HTHARAC"/>
</dbReference>
<dbReference type="EMBL" id="JAAAMU010000001">
    <property type="protein sequence ID" value="NBC67496.1"/>
    <property type="molecule type" value="Genomic_DNA"/>
</dbReference>
<dbReference type="Proteomes" id="UP000558113">
    <property type="component" value="Unassembled WGS sequence"/>
</dbReference>
<dbReference type="GO" id="GO:0003700">
    <property type="term" value="F:DNA-binding transcription factor activity"/>
    <property type="evidence" value="ECO:0007669"/>
    <property type="project" value="InterPro"/>
</dbReference>
<keyword evidence="8" id="KW-1185">Reference proteome</keyword>
<dbReference type="OrthoDB" id="337756at2"/>
<dbReference type="SUPFAM" id="SSF46689">
    <property type="entry name" value="Homeodomain-like"/>
    <property type="match status" value="2"/>
</dbReference>
<dbReference type="InterPro" id="IPR050204">
    <property type="entry name" value="AraC_XylS_family_regulators"/>
</dbReference>
<keyword evidence="4" id="KW-0010">Activator</keyword>
<dbReference type="InterPro" id="IPR037923">
    <property type="entry name" value="HTH-like"/>
</dbReference>
<dbReference type="Gene3D" id="2.60.120.10">
    <property type="entry name" value="Jelly Rolls"/>
    <property type="match status" value="1"/>
</dbReference>
<reference evidence="7 8" key="1">
    <citation type="submission" date="2020-01" db="EMBL/GenBank/DDBJ databases">
        <title>Paenibacillus soybeanensis sp. nov. isolated from the nodules of soybean (Glycine max(L.) Merr).</title>
        <authorList>
            <person name="Wang H."/>
        </authorList>
    </citation>
    <scope>NUCLEOTIDE SEQUENCE [LARGE SCALE GENOMIC DNA]</scope>
    <source>
        <strain evidence="7 8">DSM 23054</strain>
    </source>
</reference>
<dbReference type="PROSITE" id="PS00041">
    <property type="entry name" value="HTH_ARAC_FAMILY_1"/>
    <property type="match status" value="1"/>
</dbReference>
<dbReference type="AlphaFoldDB" id="A0A7X4YJE9"/>
<accession>A0A7X4YJE9</accession>
<dbReference type="SMART" id="SM00342">
    <property type="entry name" value="HTH_ARAC"/>
    <property type="match status" value="1"/>
</dbReference>
<protein>
    <submittedName>
        <fullName evidence="7">Helix-turn-helix domain-containing protein</fullName>
    </submittedName>
</protein>
<dbReference type="InterPro" id="IPR013096">
    <property type="entry name" value="Cupin_2"/>
</dbReference>
<keyword evidence="2" id="KW-0805">Transcription regulation</keyword>
<evidence type="ECO:0000256" key="2">
    <source>
        <dbReference type="ARBA" id="ARBA00023015"/>
    </source>
</evidence>
<organism evidence="7 8">
    <name type="scientific">Paenibacillus sacheonensis</name>
    <dbReference type="NCBI Taxonomy" id="742054"/>
    <lineage>
        <taxon>Bacteria</taxon>
        <taxon>Bacillati</taxon>
        <taxon>Bacillota</taxon>
        <taxon>Bacilli</taxon>
        <taxon>Bacillales</taxon>
        <taxon>Paenibacillaceae</taxon>
        <taxon>Paenibacillus</taxon>
    </lineage>
</organism>
<evidence type="ECO:0000256" key="5">
    <source>
        <dbReference type="ARBA" id="ARBA00023163"/>
    </source>
</evidence>
<keyword evidence="1" id="KW-0963">Cytoplasm</keyword>
<evidence type="ECO:0000256" key="1">
    <source>
        <dbReference type="ARBA" id="ARBA00022490"/>
    </source>
</evidence>
<keyword evidence="3" id="KW-0238">DNA-binding</keyword>
<evidence type="ECO:0000256" key="3">
    <source>
        <dbReference type="ARBA" id="ARBA00023125"/>
    </source>
</evidence>
<dbReference type="Gene3D" id="1.10.10.60">
    <property type="entry name" value="Homeodomain-like"/>
    <property type="match status" value="2"/>
</dbReference>
<gene>
    <name evidence="7" type="ORF">GT003_00625</name>
</gene>
<evidence type="ECO:0000259" key="6">
    <source>
        <dbReference type="PROSITE" id="PS01124"/>
    </source>
</evidence>
<dbReference type="InterPro" id="IPR009057">
    <property type="entry name" value="Homeodomain-like_sf"/>
</dbReference>
<feature type="domain" description="HTH araC/xylS-type" evidence="6">
    <location>
        <begin position="190"/>
        <end position="287"/>
    </location>
</feature>
<proteinExistence type="predicted"/>
<evidence type="ECO:0000313" key="7">
    <source>
        <dbReference type="EMBL" id="NBC67496.1"/>
    </source>
</evidence>
<dbReference type="PANTHER" id="PTHR46796">
    <property type="entry name" value="HTH-TYPE TRANSCRIPTIONAL ACTIVATOR RHAS-RELATED"/>
    <property type="match status" value="1"/>
</dbReference>
<evidence type="ECO:0000256" key="4">
    <source>
        <dbReference type="ARBA" id="ARBA00023159"/>
    </source>
</evidence>
<dbReference type="InterPro" id="IPR020449">
    <property type="entry name" value="Tscrpt_reg_AraC-type_HTH"/>
</dbReference>
<dbReference type="GO" id="GO:0043565">
    <property type="term" value="F:sequence-specific DNA binding"/>
    <property type="evidence" value="ECO:0007669"/>
    <property type="project" value="InterPro"/>
</dbReference>
<dbReference type="PROSITE" id="PS01124">
    <property type="entry name" value="HTH_ARAC_FAMILY_2"/>
    <property type="match status" value="1"/>
</dbReference>
<name>A0A7X4YJE9_9BACL</name>